<reference evidence="1" key="1">
    <citation type="submission" date="2020-03" db="EMBL/GenBank/DDBJ databases">
        <authorList>
            <person name="Weist P."/>
        </authorList>
    </citation>
    <scope>NUCLEOTIDE SEQUENCE</scope>
</reference>
<sequence length="87" mass="9833">MLSGTFIFGQWLLDIRDGNVGERLNIWGLWRNIFLNSFNRINSFLIGQLQIQQSGDLQRHTKKRKGCSMTSRPRASVNGCHAALVSG</sequence>
<comment type="caution">
    <text evidence="1">The sequence shown here is derived from an EMBL/GenBank/DDBJ whole genome shotgun (WGS) entry which is preliminary data.</text>
</comment>
<protein>
    <submittedName>
        <fullName evidence="1">Uncharacterized protein</fullName>
    </submittedName>
</protein>
<evidence type="ECO:0000313" key="2">
    <source>
        <dbReference type="Proteomes" id="UP001153269"/>
    </source>
</evidence>
<keyword evidence="2" id="KW-1185">Reference proteome</keyword>
<accession>A0A9N7YJ73</accession>
<dbReference type="Proteomes" id="UP001153269">
    <property type="component" value="Unassembled WGS sequence"/>
</dbReference>
<proteinExistence type="predicted"/>
<dbReference type="AlphaFoldDB" id="A0A9N7YJ73"/>
<evidence type="ECO:0000313" key="1">
    <source>
        <dbReference type="EMBL" id="CAB1428852.1"/>
    </source>
</evidence>
<gene>
    <name evidence="1" type="ORF">PLEPLA_LOCUS16827</name>
</gene>
<dbReference type="EMBL" id="CADEAL010001093">
    <property type="protein sequence ID" value="CAB1428852.1"/>
    <property type="molecule type" value="Genomic_DNA"/>
</dbReference>
<organism evidence="1 2">
    <name type="scientific">Pleuronectes platessa</name>
    <name type="common">European plaice</name>
    <dbReference type="NCBI Taxonomy" id="8262"/>
    <lineage>
        <taxon>Eukaryota</taxon>
        <taxon>Metazoa</taxon>
        <taxon>Chordata</taxon>
        <taxon>Craniata</taxon>
        <taxon>Vertebrata</taxon>
        <taxon>Euteleostomi</taxon>
        <taxon>Actinopterygii</taxon>
        <taxon>Neopterygii</taxon>
        <taxon>Teleostei</taxon>
        <taxon>Neoteleostei</taxon>
        <taxon>Acanthomorphata</taxon>
        <taxon>Carangaria</taxon>
        <taxon>Pleuronectiformes</taxon>
        <taxon>Pleuronectoidei</taxon>
        <taxon>Pleuronectidae</taxon>
        <taxon>Pleuronectes</taxon>
    </lineage>
</organism>
<name>A0A9N7YJ73_PLEPL</name>